<dbReference type="Proteomes" id="UP000076532">
    <property type="component" value="Unassembled WGS sequence"/>
</dbReference>
<dbReference type="OrthoDB" id="3253976at2759"/>
<organism evidence="1 2">
    <name type="scientific">Athelia psychrophila</name>
    <dbReference type="NCBI Taxonomy" id="1759441"/>
    <lineage>
        <taxon>Eukaryota</taxon>
        <taxon>Fungi</taxon>
        <taxon>Dikarya</taxon>
        <taxon>Basidiomycota</taxon>
        <taxon>Agaricomycotina</taxon>
        <taxon>Agaricomycetes</taxon>
        <taxon>Agaricomycetidae</taxon>
        <taxon>Atheliales</taxon>
        <taxon>Atheliaceae</taxon>
        <taxon>Athelia</taxon>
    </lineage>
</organism>
<dbReference type="AlphaFoldDB" id="A0A166J019"/>
<gene>
    <name evidence="1" type="ORF">FIBSPDRAFT_827148</name>
</gene>
<protein>
    <submittedName>
        <fullName evidence="1">Uncharacterized protein</fullName>
    </submittedName>
</protein>
<dbReference type="EMBL" id="KV417556">
    <property type="protein sequence ID" value="KZP20346.1"/>
    <property type="molecule type" value="Genomic_DNA"/>
</dbReference>
<reference evidence="1 2" key="1">
    <citation type="journal article" date="2016" name="Mol. Biol. Evol.">
        <title>Comparative Genomics of Early-Diverging Mushroom-Forming Fungi Provides Insights into the Origins of Lignocellulose Decay Capabilities.</title>
        <authorList>
            <person name="Nagy L.G."/>
            <person name="Riley R."/>
            <person name="Tritt A."/>
            <person name="Adam C."/>
            <person name="Daum C."/>
            <person name="Floudas D."/>
            <person name="Sun H."/>
            <person name="Yadav J.S."/>
            <person name="Pangilinan J."/>
            <person name="Larsson K.H."/>
            <person name="Matsuura K."/>
            <person name="Barry K."/>
            <person name="Labutti K."/>
            <person name="Kuo R."/>
            <person name="Ohm R.A."/>
            <person name="Bhattacharya S.S."/>
            <person name="Shirouzu T."/>
            <person name="Yoshinaga Y."/>
            <person name="Martin F.M."/>
            <person name="Grigoriev I.V."/>
            <person name="Hibbett D.S."/>
        </authorList>
    </citation>
    <scope>NUCLEOTIDE SEQUENCE [LARGE SCALE GENOMIC DNA]</scope>
    <source>
        <strain evidence="1 2">CBS 109695</strain>
    </source>
</reference>
<sequence length="260" mass="28998">MAQIIRSAKSGSDWGTNELLAFNIRIEDKTDAQFFGQPLPANVNISSIVLNHLDEPQNATKSESDFFAYLEDAMTIPPNEESFVADFAVQVLKLMGFDAGRRVIHTRKEISFEMCGQRVDAKMDVCVMERGPGGRFLLLVQEDKRHLSPADPEPQLVAEAIAAFSYNNNARRQGGLQPLHDAVVPGITMVGSAPVFYKIPVTQDLLTAIITAQYPQDAIVVERFFPPVNNRIAYVYEGMKPLDNRLIVLKTFEAFKQLLP</sequence>
<keyword evidence="2" id="KW-1185">Reference proteome</keyword>
<proteinExistence type="predicted"/>
<name>A0A166J019_9AGAM</name>
<evidence type="ECO:0000313" key="2">
    <source>
        <dbReference type="Proteomes" id="UP000076532"/>
    </source>
</evidence>
<accession>A0A166J019</accession>
<evidence type="ECO:0000313" key="1">
    <source>
        <dbReference type="EMBL" id="KZP20346.1"/>
    </source>
</evidence>